<reference evidence="1 2" key="1">
    <citation type="submission" date="2015-07" db="EMBL/GenBank/DDBJ databases">
        <title>The genome of Dufourea novaeangliae.</title>
        <authorList>
            <person name="Pan H."/>
            <person name="Kapheim K."/>
        </authorList>
    </citation>
    <scope>NUCLEOTIDE SEQUENCE [LARGE SCALE GENOMIC DNA]</scope>
    <source>
        <strain evidence="1">0120121106</strain>
        <tissue evidence="1">Whole body</tissue>
    </source>
</reference>
<name>A0A154P4A8_DUFNO</name>
<evidence type="ECO:0000313" key="2">
    <source>
        <dbReference type="Proteomes" id="UP000076502"/>
    </source>
</evidence>
<gene>
    <name evidence="1" type="ORF">WN55_10625</name>
</gene>
<organism evidence="1 2">
    <name type="scientific">Dufourea novaeangliae</name>
    <name type="common">Sweat bee</name>
    <dbReference type="NCBI Taxonomy" id="178035"/>
    <lineage>
        <taxon>Eukaryota</taxon>
        <taxon>Metazoa</taxon>
        <taxon>Ecdysozoa</taxon>
        <taxon>Arthropoda</taxon>
        <taxon>Hexapoda</taxon>
        <taxon>Insecta</taxon>
        <taxon>Pterygota</taxon>
        <taxon>Neoptera</taxon>
        <taxon>Endopterygota</taxon>
        <taxon>Hymenoptera</taxon>
        <taxon>Apocrita</taxon>
        <taxon>Aculeata</taxon>
        <taxon>Apoidea</taxon>
        <taxon>Anthophila</taxon>
        <taxon>Halictidae</taxon>
        <taxon>Rophitinae</taxon>
        <taxon>Dufourea</taxon>
    </lineage>
</organism>
<evidence type="ECO:0000313" key="1">
    <source>
        <dbReference type="EMBL" id="KZC06711.1"/>
    </source>
</evidence>
<dbReference type="EMBL" id="KQ434809">
    <property type="protein sequence ID" value="KZC06711.1"/>
    <property type="molecule type" value="Genomic_DNA"/>
</dbReference>
<protein>
    <submittedName>
        <fullName evidence="1">Uncharacterized protein</fullName>
    </submittedName>
</protein>
<keyword evidence="2" id="KW-1185">Reference proteome</keyword>
<dbReference type="AlphaFoldDB" id="A0A154P4A8"/>
<dbReference type="Proteomes" id="UP000076502">
    <property type="component" value="Unassembled WGS sequence"/>
</dbReference>
<accession>A0A154P4A8</accession>
<sequence>MLNCSLKQDQQPLLTKNTFSVIYDLKNDIKIVWLRTAFFTVARNVLILAETVHTQSDCVVGYNVIIGRRERCRRATQPSRVGKEAFSMFFTGLSFSKFGILQRRVAEARFSSKKRIHRDQKRFA</sequence>
<proteinExistence type="predicted"/>